<accession>A0A2H0YR21</accession>
<feature type="transmembrane region" description="Helical" evidence="7">
    <location>
        <begin position="140"/>
        <end position="156"/>
    </location>
</feature>
<comment type="pathway">
    <text evidence="7">Cell wall biogenesis; peptidoglycan biosynthesis.</text>
</comment>
<evidence type="ECO:0000256" key="7">
    <source>
        <dbReference type="HAMAP-Rule" id="MF_00038"/>
    </source>
</evidence>
<feature type="transmembrane region" description="Helical" evidence="7">
    <location>
        <begin position="200"/>
        <end position="219"/>
    </location>
</feature>
<feature type="transmembrane region" description="Helical" evidence="7">
    <location>
        <begin position="102"/>
        <end position="119"/>
    </location>
</feature>
<keyword evidence="7" id="KW-0132">Cell division</keyword>
<dbReference type="GO" id="GO:0009252">
    <property type="term" value="P:peptidoglycan biosynthetic process"/>
    <property type="evidence" value="ECO:0007669"/>
    <property type="project" value="UniProtKB-UniRule"/>
</dbReference>
<evidence type="ECO:0000313" key="11">
    <source>
        <dbReference type="Proteomes" id="UP000236845"/>
    </source>
</evidence>
<dbReference type="NCBIfam" id="TIGR00445">
    <property type="entry name" value="mraY"/>
    <property type="match status" value="1"/>
</dbReference>
<comment type="cofactor">
    <cofactor evidence="7 9">
        <name>Mg(2+)</name>
        <dbReference type="ChEBI" id="CHEBI:18420"/>
    </cofactor>
</comment>
<keyword evidence="7" id="KW-0573">Peptidoglycan synthesis</keyword>
<feature type="transmembrane region" description="Helical" evidence="7">
    <location>
        <begin position="62"/>
        <end position="82"/>
    </location>
</feature>
<dbReference type="GO" id="GO:0071555">
    <property type="term" value="P:cell wall organization"/>
    <property type="evidence" value="ECO:0007669"/>
    <property type="project" value="UniProtKB-KW"/>
</dbReference>
<keyword evidence="4 7" id="KW-0812">Transmembrane</keyword>
<evidence type="ECO:0000256" key="5">
    <source>
        <dbReference type="ARBA" id="ARBA00022989"/>
    </source>
</evidence>
<keyword evidence="7" id="KW-1003">Cell membrane</keyword>
<dbReference type="CDD" id="cd06852">
    <property type="entry name" value="GT_MraY"/>
    <property type="match status" value="1"/>
</dbReference>
<keyword evidence="7" id="KW-0961">Cell wall biogenesis/degradation</keyword>
<comment type="catalytic activity">
    <reaction evidence="7">
        <text>UDP-N-acetyl-alpha-D-muramoyl-L-alanyl-gamma-D-glutamyl-meso-2,6-diaminopimeloyl-D-alanyl-D-alanine + di-trans,octa-cis-undecaprenyl phosphate = di-trans,octa-cis-undecaprenyl diphospho-N-acetyl-alpha-D-muramoyl-L-alanyl-D-glutamyl-meso-2,6-diaminopimeloyl-D-alanyl-D-alanine + UMP</text>
        <dbReference type="Rhea" id="RHEA:28386"/>
        <dbReference type="ChEBI" id="CHEBI:57865"/>
        <dbReference type="ChEBI" id="CHEBI:60392"/>
        <dbReference type="ChEBI" id="CHEBI:61386"/>
        <dbReference type="ChEBI" id="CHEBI:61387"/>
        <dbReference type="EC" id="2.7.8.13"/>
    </reaction>
</comment>
<keyword evidence="7" id="KW-0133">Cell shape</keyword>
<dbReference type="HAMAP" id="MF_00038">
    <property type="entry name" value="MraY"/>
    <property type="match status" value="1"/>
</dbReference>
<feature type="binding site" evidence="9">
    <location>
        <position position="193"/>
    </location>
    <ligand>
        <name>Mg(2+)</name>
        <dbReference type="ChEBI" id="CHEBI:18420"/>
    </ligand>
</feature>
<protein>
    <recommendedName>
        <fullName evidence="7 8">Phospho-N-acetylmuramoyl-pentapeptide-transferase</fullName>
        <ecNumber evidence="7 8">2.7.8.13</ecNumber>
    </recommendedName>
    <alternativeName>
        <fullName evidence="7">UDP-MurNAc-pentapeptide phosphotransferase</fullName>
    </alternativeName>
</protein>
<evidence type="ECO:0000256" key="8">
    <source>
        <dbReference type="NCBIfam" id="TIGR00445"/>
    </source>
</evidence>
<feature type="transmembrane region" description="Helical" evidence="7">
    <location>
        <begin position="6"/>
        <end position="33"/>
    </location>
</feature>
<dbReference type="Proteomes" id="UP000236845">
    <property type="component" value="Unassembled WGS sequence"/>
</dbReference>
<dbReference type="InterPro" id="IPR000715">
    <property type="entry name" value="Glycosyl_transferase_4"/>
</dbReference>
<keyword evidence="6 7" id="KW-0472">Membrane</keyword>
<dbReference type="EMBL" id="PEXW01000013">
    <property type="protein sequence ID" value="PIS40947.1"/>
    <property type="molecule type" value="Genomic_DNA"/>
</dbReference>
<dbReference type="UniPathway" id="UPA00219"/>
<dbReference type="PANTHER" id="PTHR22926:SF5">
    <property type="entry name" value="PHOSPHO-N-ACETYLMURAMOYL-PENTAPEPTIDE-TRANSFERASE HOMOLOG"/>
    <property type="match status" value="1"/>
</dbReference>
<comment type="subcellular location">
    <subcellularLocation>
        <location evidence="7">Cell membrane</location>
        <topology evidence="7">Multi-pass membrane protein</topology>
    </subcellularLocation>
    <subcellularLocation>
        <location evidence="1">Membrane</location>
        <topology evidence="1">Multi-pass membrane protein</topology>
    </subcellularLocation>
</comment>
<comment type="function">
    <text evidence="7">Catalyzes the initial step of the lipid cycle reactions in the biosynthesis of the cell wall peptidoglycan: transfers peptidoglycan precursor phospho-MurNAc-pentapeptide from UDP-MurNAc-pentapeptide onto the lipid carrier undecaprenyl phosphate, yielding undecaprenyl-pyrophosphoryl-MurNAc-pentapeptide, known as lipid I.</text>
</comment>
<evidence type="ECO:0000256" key="2">
    <source>
        <dbReference type="ARBA" id="ARBA00005583"/>
    </source>
</evidence>
<sequence length="348" mass="38585">MIELQPIIRIFFLTTLAFIVAIAFTPFWAAVLYKYKLGKKIRSMEEAPVFAKFHEKKSGTPTMGGVIIWVSVGVFAVLFFVIRQLVPSGFWHELNFLTRQQTWLPLGALVASALVGFVDDYFNVKGWGPKGGGLQVRHKILIYTAIAIVGAFWFYSKLDFSLIHVPFLGNFEIGWWYIPLFIFIIVSTAFSVNEIDGLDGLSGGTLLAAFSAFGAIAFLQQRYELATLCGVIVGALLAFLWFNIPPARFFMGDTGAMSLGVTLGIVAMLTNSALLLPIIGLLFVIESLSVILQVASKKLWKRKLFLSSPIHHHLEAKGWPESKIVMRFWVISAVTGVIGVVVFLVDKT</sequence>
<organism evidence="10 11">
    <name type="scientific">Candidatus Kerfeldbacteria bacterium CG08_land_8_20_14_0_20_43_14</name>
    <dbReference type="NCBI Taxonomy" id="2014246"/>
    <lineage>
        <taxon>Bacteria</taxon>
        <taxon>Candidatus Kerfeldiibacteriota</taxon>
    </lineage>
</organism>
<dbReference type="AlphaFoldDB" id="A0A2H0YR21"/>
<dbReference type="GO" id="GO:0051301">
    <property type="term" value="P:cell division"/>
    <property type="evidence" value="ECO:0007669"/>
    <property type="project" value="UniProtKB-KW"/>
</dbReference>
<keyword evidence="7" id="KW-0131">Cell cycle</keyword>
<dbReference type="Pfam" id="PF10555">
    <property type="entry name" value="MraY_sig1"/>
    <property type="match status" value="1"/>
</dbReference>
<dbReference type="Pfam" id="PF00953">
    <property type="entry name" value="Glycos_transf_4"/>
    <property type="match status" value="1"/>
</dbReference>
<dbReference type="EC" id="2.7.8.13" evidence="7 8"/>
<dbReference type="GO" id="GO:0008963">
    <property type="term" value="F:phospho-N-acetylmuramoyl-pentapeptide-transferase activity"/>
    <property type="evidence" value="ECO:0007669"/>
    <property type="project" value="UniProtKB-UniRule"/>
</dbReference>
<dbReference type="PANTHER" id="PTHR22926">
    <property type="entry name" value="PHOSPHO-N-ACETYLMURAMOYL-PENTAPEPTIDE-TRANSFERASE"/>
    <property type="match status" value="1"/>
</dbReference>
<gene>
    <name evidence="7 10" type="primary">mraY</name>
    <name evidence="10" type="ORF">COT26_00520</name>
</gene>
<keyword evidence="7 9" id="KW-0460">Magnesium</keyword>
<dbReference type="GO" id="GO:0046872">
    <property type="term" value="F:metal ion binding"/>
    <property type="evidence" value="ECO:0007669"/>
    <property type="project" value="UniProtKB-KW"/>
</dbReference>
<name>A0A2H0YR21_9BACT</name>
<evidence type="ECO:0000256" key="4">
    <source>
        <dbReference type="ARBA" id="ARBA00022692"/>
    </source>
</evidence>
<evidence type="ECO:0000256" key="6">
    <source>
        <dbReference type="ARBA" id="ARBA00023136"/>
    </source>
</evidence>
<feature type="transmembrane region" description="Helical" evidence="7">
    <location>
        <begin position="176"/>
        <end position="193"/>
    </location>
</feature>
<feature type="transmembrane region" description="Helical" evidence="7">
    <location>
        <begin position="324"/>
        <end position="345"/>
    </location>
</feature>
<evidence type="ECO:0000256" key="9">
    <source>
        <dbReference type="PIRSR" id="PIRSR600715-1"/>
    </source>
</evidence>
<dbReference type="GO" id="GO:0051992">
    <property type="term" value="F:UDP-N-acetylmuramoyl-L-alanyl-D-glutamyl-meso-2,6-diaminopimelyl-D-alanyl-D-alanine:undecaprenyl-phosphate transferase activity"/>
    <property type="evidence" value="ECO:0007669"/>
    <property type="project" value="RHEA"/>
</dbReference>
<evidence type="ECO:0000256" key="3">
    <source>
        <dbReference type="ARBA" id="ARBA00022679"/>
    </source>
</evidence>
<feature type="transmembrane region" description="Helical" evidence="7">
    <location>
        <begin position="225"/>
        <end position="242"/>
    </location>
</feature>
<proteinExistence type="inferred from homology"/>
<feature type="binding site" evidence="9">
    <location>
        <position position="253"/>
    </location>
    <ligand>
        <name>Mg(2+)</name>
        <dbReference type="ChEBI" id="CHEBI:18420"/>
    </ligand>
</feature>
<dbReference type="GO" id="GO:0008360">
    <property type="term" value="P:regulation of cell shape"/>
    <property type="evidence" value="ECO:0007669"/>
    <property type="project" value="UniProtKB-KW"/>
</dbReference>
<dbReference type="InterPro" id="IPR018480">
    <property type="entry name" value="PNAcMuramoyl-5peptid_Trfase_CS"/>
</dbReference>
<keyword evidence="3 7" id="KW-0808">Transferase</keyword>
<evidence type="ECO:0000313" key="10">
    <source>
        <dbReference type="EMBL" id="PIS40947.1"/>
    </source>
</evidence>
<reference evidence="11" key="1">
    <citation type="submission" date="2017-09" db="EMBL/GenBank/DDBJ databases">
        <title>Depth-based differentiation of microbial function through sediment-hosted aquifers and enrichment of novel symbionts in the deep terrestrial subsurface.</title>
        <authorList>
            <person name="Probst A.J."/>
            <person name="Ladd B."/>
            <person name="Jarett J.K."/>
            <person name="Geller-Mcgrath D.E."/>
            <person name="Sieber C.M.K."/>
            <person name="Emerson J.B."/>
            <person name="Anantharaman K."/>
            <person name="Thomas B.C."/>
            <person name="Malmstrom R."/>
            <person name="Stieglmeier M."/>
            <person name="Klingl A."/>
            <person name="Woyke T."/>
            <person name="Ryan C.M."/>
            <person name="Banfield J.F."/>
        </authorList>
    </citation>
    <scope>NUCLEOTIDE SEQUENCE [LARGE SCALE GENOMIC DNA]</scope>
</reference>
<dbReference type="InterPro" id="IPR003524">
    <property type="entry name" value="PNAcMuramoyl-5peptid_Trfase"/>
</dbReference>
<comment type="caution">
    <text evidence="10">The sequence shown here is derived from an EMBL/GenBank/DDBJ whole genome shotgun (WGS) entry which is preliminary data.</text>
</comment>
<dbReference type="GO" id="GO:0005886">
    <property type="term" value="C:plasma membrane"/>
    <property type="evidence" value="ECO:0007669"/>
    <property type="project" value="UniProtKB-SubCell"/>
</dbReference>
<evidence type="ECO:0000256" key="1">
    <source>
        <dbReference type="ARBA" id="ARBA00004141"/>
    </source>
</evidence>
<keyword evidence="5 7" id="KW-1133">Transmembrane helix</keyword>
<comment type="similarity">
    <text evidence="2 7">Belongs to the glycosyltransferase 4 family. MraY subfamily.</text>
</comment>
<keyword evidence="7 9" id="KW-0479">Metal-binding</keyword>